<evidence type="ECO:0000259" key="1">
    <source>
        <dbReference type="Pfam" id="PF13456"/>
    </source>
</evidence>
<dbReference type="AlphaFoldDB" id="A0AAE1Y7X9"/>
<dbReference type="InterPro" id="IPR052929">
    <property type="entry name" value="RNase_H-like_EbsB-rel"/>
</dbReference>
<dbReference type="CDD" id="cd06222">
    <property type="entry name" value="RNase_H_like"/>
    <property type="match status" value="1"/>
</dbReference>
<proteinExistence type="predicted"/>
<reference evidence="2" key="2">
    <citation type="journal article" date="2024" name="Plant">
        <title>Genomic evolution and insights into agronomic trait innovations of Sesamum species.</title>
        <authorList>
            <person name="Miao H."/>
            <person name="Wang L."/>
            <person name="Qu L."/>
            <person name="Liu H."/>
            <person name="Sun Y."/>
            <person name="Le M."/>
            <person name="Wang Q."/>
            <person name="Wei S."/>
            <person name="Zheng Y."/>
            <person name="Lin W."/>
            <person name="Duan Y."/>
            <person name="Cao H."/>
            <person name="Xiong S."/>
            <person name="Wang X."/>
            <person name="Wei L."/>
            <person name="Li C."/>
            <person name="Ma Q."/>
            <person name="Ju M."/>
            <person name="Zhao R."/>
            <person name="Li G."/>
            <person name="Mu C."/>
            <person name="Tian Q."/>
            <person name="Mei H."/>
            <person name="Zhang T."/>
            <person name="Gao T."/>
            <person name="Zhang H."/>
        </authorList>
    </citation>
    <scope>NUCLEOTIDE SEQUENCE</scope>
    <source>
        <strain evidence="2">3651</strain>
    </source>
</reference>
<gene>
    <name evidence="2" type="ORF">Salat_1726100</name>
</gene>
<evidence type="ECO:0000313" key="2">
    <source>
        <dbReference type="EMBL" id="KAK4425321.1"/>
    </source>
</evidence>
<dbReference type="GO" id="GO:0003676">
    <property type="term" value="F:nucleic acid binding"/>
    <property type="evidence" value="ECO:0007669"/>
    <property type="project" value="InterPro"/>
</dbReference>
<dbReference type="PANTHER" id="PTHR47074:SF48">
    <property type="entry name" value="POLYNUCLEOTIDYL TRANSFERASE, RIBONUCLEASE H-LIKE SUPERFAMILY PROTEIN"/>
    <property type="match status" value="1"/>
</dbReference>
<dbReference type="InterPro" id="IPR002156">
    <property type="entry name" value="RNaseH_domain"/>
</dbReference>
<accession>A0AAE1Y7X9</accession>
<reference evidence="2" key="1">
    <citation type="submission" date="2020-06" db="EMBL/GenBank/DDBJ databases">
        <authorList>
            <person name="Li T."/>
            <person name="Hu X."/>
            <person name="Zhang T."/>
            <person name="Song X."/>
            <person name="Zhang H."/>
            <person name="Dai N."/>
            <person name="Sheng W."/>
            <person name="Hou X."/>
            <person name="Wei L."/>
        </authorList>
    </citation>
    <scope>NUCLEOTIDE SEQUENCE</scope>
    <source>
        <strain evidence="2">3651</strain>
        <tissue evidence="2">Leaf</tissue>
    </source>
</reference>
<dbReference type="InterPro" id="IPR044730">
    <property type="entry name" value="RNase_H-like_dom_plant"/>
</dbReference>
<dbReference type="PANTHER" id="PTHR47074">
    <property type="entry name" value="BNAC02G40300D PROTEIN"/>
    <property type="match status" value="1"/>
</dbReference>
<feature type="domain" description="RNase H type-1" evidence="1">
    <location>
        <begin position="143"/>
        <end position="235"/>
    </location>
</feature>
<dbReference type="Proteomes" id="UP001293254">
    <property type="component" value="Unassembled WGS sequence"/>
</dbReference>
<dbReference type="Pfam" id="PF13456">
    <property type="entry name" value="RVT_3"/>
    <property type="match status" value="1"/>
</dbReference>
<organism evidence="2 3">
    <name type="scientific">Sesamum alatum</name>
    <dbReference type="NCBI Taxonomy" id="300844"/>
    <lineage>
        <taxon>Eukaryota</taxon>
        <taxon>Viridiplantae</taxon>
        <taxon>Streptophyta</taxon>
        <taxon>Embryophyta</taxon>
        <taxon>Tracheophyta</taxon>
        <taxon>Spermatophyta</taxon>
        <taxon>Magnoliopsida</taxon>
        <taxon>eudicotyledons</taxon>
        <taxon>Gunneridae</taxon>
        <taxon>Pentapetalae</taxon>
        <taxon>asterids</taxon>
        <taxon>lamiids</taxon>
        <taxon>Lamiales</taxon>
        <taxon>Pedaliaceae</taxon>
        <taxon>Sesamum</taxon>
    </lineage>
</organism>
<comment type="caution">
    <text evidence="2">The sequence shown here is derived from an EMBL/GenBank/DDBJ whole genome shotgun (WGS) entry which is preliminary data.</text>
</comment>
<dbReference type="Gene3D" id="3.30.420.10">
    <property type="entry name" value="Ribonuclease H-like superfamily/Ribonuclease H"/>
    <property type="match status" value="1"/>
</dbReference>
<dbReference type="EMBL" id="JACGWO010000006">
    <property type="protein sequence ID" value="KAK4425321.1"/>
    <property type="molecule type" value="Genomic_DNA"/>
</dbReference>
<dbReference type="GO" id="GO:0004523">
    <property type="term" value="F:RNA-DNA hybrid ribonuclease activity"/>
    <property type="evidence" value="ECO:0007669"/>
    <property type="project" value="InterPro"/>
</dbReference>
<keyword evidence="3" id="KW-1185">Reference proteome</keyword>
<name>A0AAE1Y7X9_9LAMI</name>
<dbReference type="InterPro" id="IPR036397">
    <property type="entry name" value="RNaseH_sf"/>
</dbReference>
<evidence type="ECO:0000313" key="3">
    <source>
        <dbReference type="Proteomes" id="UP001293254"/>
    </source>
</evidence>
<sequence>MSNLVRRNPEVDDVCPVCKIAGEDLRHNFLLCLAARQVLALSDLPWMVISDGRTDVESWLRFVTKKLDDPKGDRALTLCWQIWLNRNRWLWENDGSSPLEIVARTRRILSNFDEYNCSLIGSVVRNSPRREWQAPPEDSIKINFDGATFSDLDSTGVGVIARDSTSVCMGWRKQLVPVRASPEDIELLAAAEVVAFSKEMGWNRIIIEGDCLLAISKLRDSETDLSAFGNLVEDHMTPNVFSLACFVLSLVRPMPWLTILLAGLDMMTLEWIFRCNFL</sequence>
<protein>
    <recommendedName>
        <fullName evidence="1">RNase H type-1 domain-containing protein</fullName>
    </recommendedName>
</protein>